<gene>
    <name evidence="3" type="ORF">EV193_101887</name>
</gene>
<evidence type="ECO:0000313" key="3">
    <source>
        <dbReference type="EMBL" id="RZS45003.1"/>
    </source>
</evidence>
<dbReference type="Pfam" id="PF13472">
    <property type="entry name" value="Lipase_GDSL_2"/>
    <property type="match status" value="1"/>
</dbReference>
<dbReference type="SUPFAM" id="SSF52266">
    <property type="entry name" value="SGNH hydrolase"/>
    <property type="match status" value="1"/>
</dbReference>
<protein>
    <submittedName>
        <fullName evidence="3">Lysophospholipase L1-like esterase</fullName>
    </submittedName>
</protein>
<name>A0A4V2EUL6_9PSEU</name>
<feature type="signal peptide" evidence="1">
    <location>
        <begin position="1"/>
        <end position="22"/>
    </location>
</feature>
<reference evidence="3 4" key="1">
    <citation type="submission" date="2019-02" db="EMBL/GenBank/DDBJ databases">
        <title>Genomic Encyclopedia of Type Strains, Phase IV (KMG-IV): sequencing the most valuable type-strain genomes for metagenomic binning, comparative biology and taxonomic classification.</title>
        <authorList>
            <person name="Goeker M."/>
        </authorList>
    </citation>
    <scope>NUCLEOTIDE SEQUENCE [LARGE SCALE GENOMIC DNA]</scope>
    <source>
        <strain evidence="3 4">DSM 101727</strain>
    </source>
</reference>
<proteinExistence type="predicted"/>
<dbReference type="Proteomes" id="UP000294257">
    <property type="component" value="Unassembled WGS sequence"/>
</dbReference>
<dbReference type="InterPro" id="IPR013830">
    <property type="entry name" value="SGNH_hydro"/>
</dbReference>
<comment type="caution">
    <text evidence="3">The sequence shown here is derived from an EMBL/GenBank/DDBJ whole genome shotgun (WGS) entry which is preliminary data.</text>
</comment>
<dbReference type="EMBL" id="SGWQ01000001">
    <property type="protein sequence ID" value="RZS45003.1"/>
    <property type="molecule type" value="Genomic_DNA"/>
</dbReference>
<evidence type="ECO:0000313" key="4">
    <source>
        <dbReference type="Proteomes" id="UP000294257"/>
    </source>
</evidence>
<keyword evidence="4" id="KW-1185">Reference proteome</keyword>
<keyword evidence="1" id="KW-0732">Signal</keyword>
<accession>A0A4V2EUL6</accession>
<feature type="chain" id="PRO_5039332956" evidence="1">
    <location>
        <begin position="23"/>
        <end position="244"/>
    </location>
</feature>
<dbReference type="InterPro" id="IPR036514">
    <property type="entry name" value="SGNH_hydro_sf"/>
</dbReference>
<dbReference type="CDD" id="cd01836">
    <property type="entry name" value="FeeA_FeeB_like"/>
    <property type="match status" value="1"/>
</dbReference>
<evidence type="ECO:0000256" key="1">
    <source>
        <dbReference type="SAM" id="SignalP"/>
    </source>
</evidence>
<dbReference type="Gene3D" id="3.40.50.1110">
    <property type="entry name" value="SGNH hydrolase"/>
    <property type="match status" value="1"/>
</dbReference>
<evidence type="ECO:0000259" key="2">
    <source>
        <dbReference type="Pfam" id="PF13472"/>
    </source>
</evidence>
<organism evidence="3 4">
    <name type="scientific">Herbihabitans rhizosphaerae</name>
    <dbReference type="NCBI Taxonomy" id="1872711"/>
    <lineage>
        <taxon>Bacteria</taxon>
        <taxon>Bacillati</taxon>
        <taxon>Actinomycetota</taxon>
        <taxon>Actinomycetes</taxon>
        <taxon>Pseudonocardiales</taxon>
        <taxon>Pseudonocardiaceae</taxon>
        <taxon>Herbihabitans</taxon>
    </lineage>
</organism>
<feature type="domain" description="SGNH hydrolase-type esterase" evidence="2">
    <location>
        <begin position="58"/>
        <end position="231"/>
    </location>
</feature>
<dbReference type="AlphaFoldDB" id="A0A4V2EUL6"/>
<sequence>MNAVRPLAATAATVLLAPALLAQGMRVRRDTPRLPPATEDATGAAGRAGAPELRLLTLGESTVDGVGVDSHTDGLTGRLAIALAGHTGRRVHWLASGRTGANARRVRRELLDSACAAPADAVVIALGVNDTIELRSPAAFRRDMLALVVAVRARLGRVPVMLAGVPPMDAFPTLPQPLRTVLGLRSRALDAQLARLSQVDGVWHVPAARAALRPEHFAADGFHPGAHGYRIWGEQLAGELARLV</sequence>